<proteinExistence type="predicted"/>
<evidence type="ECO:0000313" key="4">
    <source>
        <dbReference type="Proteomes" id="UP001293718"/>
    </source>
</evidence>
<feature type="region of interest" description="Disordered" evidence="1">
    <location>
        <begin position="55"/>
        <end position="75"/>
    </location>
</feature>
<feature type="transmembrane region" description="Helical" evidence="2">
    <location>
        <begin position="22"/>
        <end position="45"/>
    </location>
</feature>
<accession>A0ABU5IMC5</accession>
<dbReference type="Proteomes" id="UP001293718">
    <property type="component" value="Unassembled WGS sequence"/>
</dbReference>
<dbReference type="EMBL" id="JAXOJX010000056">
    <property type="protein sequence ID" value="MDZ5460039.1"/>
    <property type="molecule type" value="Genomic_DNA"/>
</dbReference>
<keyword evidence="2" id="KW-1133">Transmembrane helix</keyword>
<keyword evidence="2" id="KW-0812">Transmembrane</keyword>
<evidence type="ECO:0000256" key="1">
    <source>
        <dbReference type="SAM" id="MobiDB-lite"/>
    </source>
</evidence>
<keyword evidence="2" id="KW-0472">Membrane</keyword>
<dbReference type="RefSeq" id="WP_157119120.1">
    <property type="nucleotide sequence ID" value="NZ_JAXOJX010000056.1"/>
</dbReference>
<sequence length="95" mass="9822">MDRKTDKQAGNGQRVPWWRVRMMWLVVGGPLAVVVAALVTAVIAIRGADVVIGSGAAPQSQQPAEDSSGDMRPAIEARNKAAAEAAAVGASSAQR</sequence>
<comment type="caution">
    <text evidence="3">The sequence shown here is derived from an EMBL/GenBank/DDBJ whole genome shotgun (WGS) entry which is preliminary data.</text>
</comment>
<gene>
    <name evidence="3" type="ORF">SM757_26005</name>
</gene>
<reference evidence="3 4" key="1">
    <citation type="submission" date="2023-11" db="EMBL/GenBank/DDBJ databases">
        <title>Draft genome of Azohydromonas lata strain H1 (DSM1123), a polyhydroxyalkanoate producer.</title>
        <authorList>
            <person name="Traversa D."/>
            <person name="D'Addabbo P."/>
            <person name="Pazzani C."/>
            <person name="Manzari C."/>
            <person name="Chiara M."/>
            <person name="Scrascia M."/>
        </authorList>
    </citation>
    <scope>NUCLEOTIDE SEQUENCE [LARGE SCALE GENOMIC DNA]</scope>
    <source>
        <strain evidence="3 4">H1</strain>
    </source>
</reference>
<keyword evidence="4" id="KW-1185">Reference proteome</keyword>
<protein>
    <submittedName>
        <fullName evidence="3">Nitrogen fixation protein FixH</fullName>
    </submittedName>
</protein>
<evidence type="ECO:0000256" key="2">
    <source>
        <dbReference type="SAM" id="Phobius"/>
    </source>
</evidence>
<evidence type="ECO:0000313" key="3">
    <source>
        <dbReference type="EMBL" id="MDZ5460039.1"/>
    </source>
</evidence>
<name>A0ABU5IMC5_9BURK</name>
<organism evidence="3 4">
    <name type="scientific">Azohydromonas lata</name>
    <dbReference type="NCBI Taxonomy" id="45677"/>
    <lineage>
        <taxon>Bacteria</taxon>
        <taxon>Pseudomonadati</taxon>
        <taxon>Pseudomonadota</taxon>
        <taxon>Betaproteobacteria</taxon>
        <taxon>Burkholderiales</taxon>
        <taxon>Sphaerotilaceae</taxon>
        <taxon>Azohydromonas</taxon>
    </lineage>
</organism>